<reference evidence="3" key="1">
    <citation type="journal article" date="2014" name="Int. J. Syst. Evol. Microbiol.">
        <title>Complete genome sequence of Corynebacterium casei LMG S-19264T (=DSM 44701T), isolated from a smear-ripened cheese.</title>
        <authorList>
            <consortium name="US DOE Joint Genome Institute (JGI-PGF)"/>
            <person name="Walter F."/>
            <person name="Albersmeier A."/>
            <person name="Kalinowski J."/>
            <person name="Ruckert C."/>
        </authorList>
    </citation>
    <scope>NUCLEOTIDE SEQUENCE</scope>
    <source>
        <strain evidence="3">CCM 7905</strain>
    </source>
</reference>
<dbReference type="GO" id="GO:0043164">
    <property type="term" value="P:Gram-negative-bacterium-type cell wall biogenesis"/>
    <property type="evidence" value="ECO:0007669"/>
    <property type="project" value="TreeGrafter"/>
</dbReference>
<dbReference type="Pfam" id="PF02698">
    <property type="entry name" value="DUF218"/>
    <property type="match status" value="1"/>
</dbReference>
<protein>
    <recommendedName>
        <fullName evidence="2">DUF218 domain-containing protein</fullName>
    </recommendedName>
</protein>
<reference evidence="3" key="2">
    <citation type="submission" date="2020-09" db="EMBL/GenBank/DDBJ databases">
        <authorList>
            <person name="Sun Q."/>
            <person name="Sedlacek I."/>
        </authorList>
    </citation>
    <scope>NUCLEOTIDE SEQUENCE</scope>
    <source>
        <strain evidence="3">CCM 7905</strain>
    </source>
</reference>
<keyword evidence="4" id="KW-1185">Reference proteome</keyword>
<feature type="chain" id="PRO_5037573322" description="DUF218 domain-containing protein" evidence="1">
    <location>
        <begin position="25"/>
        <end position="284"/>
    </location>
</feature>
<dbReference type="Proteomes" id="UP000654257">
    <property type="component" value="Unassembled WGS sequence"/>
</dbReference>
<dbReference type="GO" id="GO:0005886">
    <property type="term" value="C:plasma membrane"/>
    <property type="evidence" value="ECO:0007669"/>
    <property type="project" value="TreeGrafter"/>
</dbReference>
<dbReference type="InterPro" id="IPR051599">
    <property type="entry name" value="Cell_Envelope_Assoc"/>
</dbReference>
<dbReference type="CDD" id="cd06259">
    <property type="entry name" value="YdcF-like"/>
    <property type="match status" value="1"/>
</dbReference>
<dbReference type="EMBL" id="BMCU01000001">
    <property type="protein sequence ID" value="GGF95271.1"/>
    <property type="molecule type" value="Genomic_DNA"/>
</dbReference>
<dbReference type="AlphaFoldDB" id="A0A917CST9"/>
<dbReference type="PANTHER" id="PTHR30336:SF4">
    <property type="entry name" value="ENVELOPE BIOGENESIS FACTOR ELYC"/>
    <property type="match status" value="1"/>
</dbReference>
<gene>
    <name evidence="3" type="ORF">GCM10007304_06410</name>
</gene>
<dbReference type="InterPro" id="IPR003848">
    <property type="entry name" value="DUF218"/>
</dbReference>
<proteinExistence type="predicted"/>
<dbReference type="PANTHER" id="PTHR30336">
    <property type="entry name" value="INNER MEMBRANE PROTEIN, PROBABLE PERMEASE"/>
    <property type="match status" value="1"/>
</dbReference>
<evidence type="ECO:0000313" key="3">
    <source>
        <dbReference type="EMBL" id="GGF95271.1"/>
    </source>
</evidence>
<evidence type="ECO:0000259" key="2">
    <source>
        <dbReference type="Pfam" id="PF02698"/>
    </source>
</evidence>
<dbReference type="InterPro" id="IPR014729">
    <property type="entry name" value="Rossmann-like_a/b/a_fold"/>
</dbReference>
<dbReference type="RefSeq" id="WP_188543232.1">
    <property type="nucleotide sequence ID" value="NZ_BMCU01000001.1"/>
</dbReference>
<dbReference type="Gene3D" id="3.40.50.620">
    <property type="entry name" value="HUPs"/>
    <property type="match status" value="1"/>
</dbReference>
<comment type="caution">
    <text evidence="3">The sequence shown here is derived from an EMBL/GenBank/DDBJ whole genome shotgun (WGS) entry which is preliminary data.</text>
</comment>
<keyword evidence="1" id="KW-0732">Signal</keyword>
<sequence length="284" mass="28995">MQLRVSCAVAAAALLVAFAPVAHADAVLAPADGYNSAQADLVTGKYEPGLAALDALTSAAPNDANIVALQSFYANASGDVDARDAALTRLDTLDPDLASRVRGALDTIATAAESTIDYAPTLDGADTAIVVLGFGLLPDGSMRPELIERLKAGLTGAEASPESPVIVTGGNRQNGVAEGEAMREWLVEQGIDPARVHAETEANQTVQNALNTVAMLESVGASTVVLATSANHIRRATSDFVIAGADVIGALSSGDAPDVPVLKPTSRLGLTVDATKVLGIPRTY</sequence>
<feature type="signal peptide" evidence="1">
    <location>
        <begin position="1"/>
        <end position="24"/>
    </location>
</feature>
<accession>A0A917CST9</accession>
<dbReference type="GO" id="GO:0000270">
    <property type="term" value="P:peptidoglycan metabolic process"/>
    <property type="evidence" value="ECO:0007669"/>
    <property type="project" value="TreeGrafter"/>
</dbReference>
<feature type="domain" description="DUF218" evidence="2">
    <location>
        <begin position="128"/>
        <end position="247"/>
    </location>
</feature>
<evidence type="ECO:0000313" key="4">
    <source>
        <dbReference type="Proteomes" id="UP000654257"/>
    </source>
</evidence>
<evidence type="ECO:0000256" key="1">
    <source>
        <dbReference type="SAM" id="SignalP"/>
    </source>
</evidence>
<organism evidence="3 4">
    <name type="scientific">Rhodococcoides trifolii</name>
    <dbReference type="NCBI Taxonomy" id="908250"/>
    <lineage>
        <taxon>Bacteria</taxon>
        <taxon>Bacillati</taxon>
        <taxon>Actinomycetota</taxon>
        <taxon>Actinomycetes</taxon>
        <taxon>Mycobacteriales</taxon>
        <taxon>Nocardiaceae</taxon>
        <taxon>Rhodococcoides</taxon>
    </lineage>
</organism>
<name>A0A917CST9_9NOCA</name>